<organism evidence="2 3">
    <name type="scientific">Apiotrichum porosum</name>
    <dbReference type="NCBI Taxonomy" id="105984"/>
    <lineage>
        <taxon>Eukaryota</taxon>
        <taxon>Fungi</taxon>
        <taxon>Dikarya</taxon>
        <taxon>Basidiomycota</taxon>
        <taxon>Agaricomycotina</taxon>
        <taxon>Tremellomycetes</taxon>
        <taxon>Trichosporonales</taxon>
        <taxon>Trichosporonaceae</taxon>
        <taxon>Apiotrichum</taxon>
    </lineage>
</organism>
<dbReference type="GeneID" id="39587697"/>
<name>A0A427XFU7_9TREE</name>
<protein>
    <submittedName>
        <fullName evidence="2">Uncharacterized protein</fullName>
    </submittedName>
</protein>
<dbReference type="EMBL" id="RSCE01000015">
    <property type="protein sequence ID" value="RSH77594.1"/>
    <property type="molecule type" value="Genomic_DNA"/>
</dbReference>
<comment type="caution">
    <text evidence="2">The sequence shown here is derived from an EMBL/GenBank/DDBJ whole genome shotgun (WGS) entry which is preliminary data.</text>
</comment>
<reference evidence="2 3" key="1">
    <citation type="submission" date="2018-11" db="EMBL/GenBank/DDBJ databases">
        <title>Genome sequence of Apiotrichum porosum DSM 27194.</title>
        <authorList>
            <person name="Aliyu H."/>
            <person name="Gorte O."/>
            <person name="Ochsenreither K."/>
        </authorList>
    </citation>
    <scope>NUCLEOTIDE SEQUENCE [LARGE SCALE GENOMIC DNA]</scope>
    <source>
        <strain evidence="2 3">DSM 27194</strain>
    </source>
</reference>
<proteinExistence type="predicted"/>
<sequence length="128" mass="13920">MPPQDPLHQPSPAHTNDDNKAEDQPALGSMTRDQKLDRLNSLVTFDESIALSDELFPEVVQHNHDAQSEAQLEVPTPNVHVLETKLAQLEAKLFTIAAHLQALEIQQGPTGNTGPAAQPLPRPDLASL</sequence>
<dbReference type="AlphaFoldDB" id="A0A427XFU7"/>
<evidence type="ECO:0000313" key="2">
    <source>
        <dbReference type="EMBL" id="RSH77594.1"/>
    </source>
</evidence>
<dbReference type="RefSeq" id="XP_028472741.1">
    <property type="nucleotide sequence ID" value="XM_028618853.1"/>
</dbReference>
<evidence type="ECO:0000313" key="3">
    <source>
        <dbReference type="Proteomes" id="UP000279236"/>
    </source>
</evidence>
<feature type="region of interest" description="Disordered" evidence="1">
    <location>
        <begin position="1"/>
        <end position="33"/>
    </location>
</feature>
<evidence type="ECO:0000256" key="1">
    <source>
        <dbReference type="SAM" id="MobiDB-lite"/>
    </source>
</evidence>
<dbReference type="Proteomes" id="UP000279236">
    <property type="component" value="Unassembled WGS sequence"/>
</dbReference>
<keyword evidence="3" id="KW-1185">Reference proteome</keyword>
<accession>A0A427XFU7</accession>
<feature type="region of interest" description="Disordered" evidence="1">
    <location>
        <begin position="107"/>
        <end position="128"/>
    </location>
</feature>
<gene>
    <name evidence="2" type="ORF">EHS24_003154</name>
</gene>